<evidence type="ECO:0000259" key="2">
    <source>
        <dbReference type="PROSITE" id="PS50887"/>
    </source>
</evidence>
<dbReference type="InterPro" id="IPR043128">
    <property type="entry name" value="Rev_trsase/Diguanyl_cyclase"/>
</dbReference>
<dbReference type="Pfam" id="PF00990">
    <property type="entry name" value="GGDEF"/>
    <property type="match status" value="1"/>
</dbReference>
<feature type="domain" description="PAC" evidence="1">
    <location>
        <begin position="267"/>
        <end position="318"/>
    </location>
</feature>
<evidence type="ECO:0000259" key="1">
    <source>
        <dbReference type="PROSITE" id="PS50113"/>
    </source>
</evidence>
<dbReference type="SUPFAM" id="SSF55785">
    <property type="entry name" value="PYP-like sensor domain (PAS domain)"/>
    <property type="match status" value="1"/>
</dbReference>
<dbReference type="EMBL" id="CP117411">
    <property type="protein sequence ID" value="WCT72004.1"/>
    <property type="molecule type" value="Genomic_DNA"/>
</dbReference>
<sequence length="507" mass="55434">MLHATPASPIEACDAERLRLERLAALDILDSPREREFDAVVAIASRLLDCPMALVSLVDDHRQWFKASCGIDAVETPRDIAFCAHAIRHDDIMVVPNATLDPRFAANPLVTGDPRIRFYAGVPLRLWGTDGIDGIGTLCVIDIKPRLLTEADAAVLRDLAALVCALIRARSTAADAIRLSSELQERCHALDRQHRQFRHAERLAQIGSWRLPIGGDAVEWSDQVYEIYGLPLGVQPPLDKALDHYLPHDRPTIAAALERTIAGQGPYDIETEFVTATGQRRRVRSVGELEVIDGRPVAAIGVFQDVTRQYEMEQALRRNATTDALTGIPNRAHFTEMLAGKFAQAQAEDGPLALLLIDLDGFKQVNDSFGHIAGDGLLQLMAERLRKPARAHAFVARLGGDEFVMLISRPRDCARLETLVAGLLRDLRHTVSQDGQTRAVSATIGAAMVEPDMAGPADLIHKADLALYHAKREQRGTARIHGRDMPIMAARPATTRLGGTARGTVAG</sequence>
<dbReference type="Pfam" id="PF08447">
    <property type="entry name" value="PAS_3"/>
    <property type="match status" value="1"/>
</dbReference>
<dbReference type="PROSITE" id="PS50887">
    <property type="entry name" value="GGDEF"/>
    <property type="match status" value="1"/>
</dbReference>
<dbReference type="SUPFAM" id="SSF55781">
    <property type="entry name" value="GAF domain-like"/>
    <property type="match status" value="1"/>
</dbReference>
<dbReference type="InterPro" id="IPR003018">
    <property type="entry name" value="GAF"/>
</dbReference>
<dbReference type="PROSITE" id="PS50113">
    <property type="entry name" value="PAC"/>
    <property type="match status" value="1"/>
</dbReference>
<keyword evidence="3" id="KW-0548">Nucleotidyltransferase</keyword>
<dbReference type="GO" id="GO:0052621">
    <property type="term" value="F:diguanylate cyclase activity"/>
    <property type="evidence" value="ECO:0007669"/>
    <property type="project" value="UniProtKB-EC"/>
</dbReference>
<evidence type="ECO:0000313" key="4">
    <source>
        <dbReference type="Proteomes" id="UP001220395"/>
    </source>
</evidence>
<dbReference type="NCBIfam" id="TIGR00254">
    <property type="entry name" value="GGDEF"/>
    <property type="match status" value="1"/>
</dbReference>
<keyword evidence="3" id="KW-0808">Transferase</keyword>
<protein>
    <submittedName>
        <fullName evidence="3">Diguanylate cyclase</fullName>
        <ecNumber evidence="3">2.7.7.65</ecNumber>
    </submittedName>
</protein>
<proteinExistence type="predicted"/>
<dbReference type="RefSeq" id="WP_273685952.1">
    <property type="nucleotide sequence ID" value="NZ_CP117411.1"/>
</dbReference>
<dbReference type="InterPro" id="IPR000700">
    <property type="entry name" value="PAS-assoc_C"/>
</dbReference>
<dbReference type="Proteomes" id="UP001220395">
    <property type="component" value="Chromosome"/>
</dbReference>
<dbReference type="Pfam" id="PF01590">
    <property type="entry name" value="GAF"/>
    <property type="match status" value="1"/>
</dbReference>
<dbReference type="EC" id="2.7.7.65" evidence="3"/>
<reference evidence="3 4" key="1">
    <citation type="submission" date="2023-02" db="EMBL/GenBank/DDBJ databases">
        <title>Genome sequence of Sphingomonas naphthae.</title>
        <authorList>
            <person name="Kim S."/>
            <person name="Heo J."/>
            <person name="Kwon S.-W."/>
        </authorList>
    </citation>
    <scope>NUCLEOTIDE SEQUENCE [LARGE SCALE GENOMIC DNA]</scope>
    <source>
        <strain evidence="3 4">KACC 18716</strain>
    </source>
</reference>
<dbReference type="SMART" id="SM00267">
    <property type="entry name" value="GGDEF"/>
    <property type="match status" value="1"/>
</dbReference>
<accession>A0ABY7TFT4</accession>
<evidence type="ECO:0000313" key="3">
    <source>
        <dbReference type="EMBL" id="WCT72004.1"/>
    </source>
</evidence>
<dbReference type="CDD" id="cd01949">
    <property type="entry name" value="GGDEF"/>
    <property type="match status" value="1"/>
</dbReference>
<dbReference type="SMART" id="SM00065">
    <property type="entry name" value="GAF"/>
    <property type="match status" value="1"/>
</dbReference>
<dbReference type="InterPro" id="IPR000160">
    <property type="entry name" value="GGDEF_dom"/>
</dbReference>
<dbReference type="PANTHER" id="PTHR43102">
    <property type="entry name" value="SLR1143 PROTEIN"/>
    <property type="match status" value="1"/>
</dbReference>
<dbReference type="InterPro" id="IPR029016">
    <property type="entry name" value="GAF-like_dom_sf"/>
</dbReference>
<feature type="domain" description="GGDEF" evidence="2">
    <location>
        <begin position="350"/>
        <end position="485"/>
    </location>
</feature>
<dbReference type="Gene3D" id="3.30.450.40">
    <property type="match status" value="1"/>
</dbReference>
<dbReference type="Gene3D" id="3.30.70.270">
    <property type="match status" value="1"/>
</dbReference>
<dbReference type="InterPro" id="IPR029787">
    <property type="entry name" value="Nucleotide_cyclase"/>
</dbReference>
<dbReference type="InterPro" id="IPR035965">
    <property type="entry name" value="PAS-like_dom_sf"/>
</dbReference>
<name>A0ABY7TFT4_9SPHN</name>
<dbReference type="InterPro" id="IPR013655">
    <property type="entry name" value="PAS_fold_3"/>
</dbReference>
<dbReference type="SUPFAM" id="SSF55073">
    <property type="entry name" value="Nucleotide cyclase"/>
    <property type="match status" value="1"/>
</dbReference>
<keyword evidence="4" id="KW-1185">Reference proteome</keyword>
<dbReference type="PANTHER" id="PTHR43102:SF2">
    <property type="entry name" value="GAF DOMAIN-CONTAINING PROTEIN"/>
    <property type="match status" value="1"/>
</dbReference>
<dbReference type="Gene3D" id="3.30.450.20">
    <property type="entry name" value="PAS domain"/>
    <property type="match status" value="1"/>
</dbReference>
<gene>
    <name evidence="3" type="ORF">PQ455_10120</name>
</gene>
<organism evidence="3 4">
    <name type="scientific">Sphingomonas naphthae</name>
    <dbReference type="NCBI Taxonomy" id="1813468"/>
    <lineage>
        <taxon>Bacteria</taxon>
        <taxon>Pseudomonadati</taxon>
        <taxon>Pseudomonadota</taxon>
        <taxon>Alphaproteobacteria</taxon>
        <taxon>Sphingomonadales</taxon>
        <taxon>Sphingomonadaceae</taxon>
        <taxon>Sphingomonas</taxon>
    </lineage>
</organism>